<organism evidence="7 8">
    <name type="scientific">Diaphorina citri</name>
    <name type="common">Asian citrus psyllid</name>
    <dbReference type="NCBI Taxonomy" id="121845"/>
    <lineage>
        <taxon>Eukaryota</taxon>
        <taxon>Metazoa</taxon>
        <taxon>Ecdysozoa</taxon>
        <taxon>Arthropoda</taxon>
        <taxon>Hexapoda</taxon>
        <taxon>Insecta</taxon>
        <taxon>Pterygota</taxon>
        <taxon>Neoptera</taxon>
        <taxon>Paraneoptera</taxon>
        <taxon>Hemiptera</taxon>
        <taxon>Sternorrhyncha</taxon>
        <taxon>Psylloidea</taxon>
        <taxon>Psyllidae</taxon>
        <taxon>Diaphorininae</taxon>
        <taxon>Diaphorina</taxon>
    </lineage>
</organism>
<dbReference type="Gene3D" id="3.30.40.10">
    <property type="entry name" value="Zinc/RING finger domain, C3HC4 (zinc finger)"/>
    <property type="match status" value="1"/>
</dbReference>
<feature type="transmembrane region" description="Helical" evidence="5">
    <location>
        <begin position="392"/>
        <end position="418"/>
    </location>
</feature>
<feature type="transmembrane region" description="Helical" evidence="5">
    <location>
        <begin position="681"/>
        <end position="705"/>
    </location>
</feature>
<dbReference type="Pfam" id="PF13639">
    <property type="entry name" value="zf-RING_2"/>
    <property type="match status" value="1"/>
</dbReference>
<gene>
    <name evidence="8" type="primary">LOC103515342</name>
</gene>
<dbReference type="AlphaFoldDB" id="A0A1S3DBE1"/>
<evidence type="ECO:0000313" key="8">
    <source>
        <dbReference type="RefSeq" id="XP_008478508.2"/>
    </source>
</evidence>
<feature type="transmembrane region" description="Helical" evidence="5">
    <location>
        <begin position="6"/>
        <end position="27"/>
    </location>
</feature>
<keyword evidence="5" id="KW-0472">Membrane</keyword>
<dbReference type="SUPFAM" id="SSF57850">
    <property type="entry name" value="RING/U-box"/>
    <property type="match status" value="1"/>
</dbReference>
<feature type="compositionally biased region" description="Polar residues" evidence="4">
    <location>
        <begin position="273"/>
        <end position="318"/>
    </location>
</feature>
<keyword evidence="7" id="KW-1185">Reference proteome</keyword>
<reference evidence="8" key="1">
    <citation type="submission" date="2025-08" db="UniProtKB">
        <authorList>
            <consortium name="RefSeq"/>
        </authorList>
    </citation>
    <scope>IDENTIFICATION</scope>
</reference>
<evidence type="ECO:0000256" key="1">
    <source>
        <dbReference type="ARBA" id="ARBA00022771"/>
    </source>
</evidence>
<feature type="compositionally biased region" description="Polar residues" evidence="4">
    <location>
        <begin position="984"/>
        <end position="994"/>
    </location>
</feature>
<protein>
    <submittedName>
        <fullName evidence="8">E3 ubiquitin-protein ligase RNF103-like</fullName>
    </submittedName>
</protein>
<accession>A0A1S3DBE1</accession>
<feature type="transmembrane region" description="Helical" evidence="5">
    <location>
        <begin position="777"/>
        <end position="794"/>
    </location>
</feature>
<dbReference type="GeneID" id="103515342"/>
<feature type="compositionally biased region" description="Pro residues" evidence="4">
    <location>
        <begin position="255"/>
        <end position="266"/>
    </location>
</feature>
<dbReference type="GO" id="GO:0016567">
    <property type="term" value="P:protein ubiquitination"/>
    <property type="evidence" value="ECO:0007669"/>
    <property type="project" value="InterPro"/>
</dbReference>
<evidence type="ECO:0000259" key="6">
    <source>
        <dbReference type="PROSITE" id="PS50089"/>
    </source>
</evidence>
<name>A0A1S3DBE1_DIACI</name>
<dbReference type="GO" id="GO:0008270">
    <property type="term" value="F:zinc ion binding"/>
    <property type="evidence" value="ECO:0007669"/>
    <property type="project" value="UniProtKB-KW"/>
</dbReference>
<dbReference type="PROSITE" id="PS50089">
    <property type="entry name" value="ZF_RING_2"/>
    <property type="match status" value="1"/>
</dbReference>
<dbReference type="GO" id="GO:0036503">
    <property type="term" value="P:ERAD pathway"/>
    <property type="evidence" value="ECO:0007669"/>
    <property type="project" value="TreeGrafter"/>
</dbReference>
<dbReference type="InterPro" id="IPR013083">
    <property type="entry name" value="Znf_RING/FYVE/PHD"/>
</dbReference>
<dbReference type="PANTHER" id="PTHR15302:SF0">
    <property type="entry name" value="E3 UBIQUITIN-PROTEIN LIGASE RNF103"/>
    <property type="match status" value="1"/>
</dbReference>
<evidence type="ECO:0000313" key="7">
    <source>
        <dbReference type="Proteomes" id="UP000079169"/>
    </source>
</evidence>
<evidence type="ECO:0000256" key="2">
    <source>
        <dbReference type="ARBA" id="ARBA00022833"/>
    </source>
</evidence>
<keyword evidence="1 3" id="KW-0479">Metal-binding</keyword>
<dbReference type="RefSeq" id="XP_008478508.2">
    <property type="nucleotide sequence ID" value="XM_008480286.3"/>
</dbReference>
<proteinExistence type="predicted"/>
<feature type="transmembrane region" description="Helical" evidence="5">
    <location>
        <begin position="424"/>
        <end position="452"/>
    </location>
</feature>
<dbReference type="GO" id="GO:0005783">
    <property type="term" value="C:endoplasmic reticulum"/>
    <property type="evidence" value="ECO:0007669"/>
    <property type="project" value="TreeGrafter"/>
</dbReference>
<feature type="region of interest" description="Disordered" evidence="4">
    <location>
        <begin position="250"/>
        <end position="318"/>
    </location>
</feature>
<sequence>MEVKNYWVRIFILITYFILVFIVSRILDLVLWYHHGYLPNDLVDPIVLNVRQLKLLLDSRGISYTGVLEKQQLVELLNDSGEFFLPFKTWYNFLLFPLTVNSHPPPSSLFTGGSHFNEKVEDTKDSVWLVQVMPASKKRHEPLLDDYSWRYLKHHLAPFAIQTGVFDCALDRATFFSCGFVLAQVSALYTNTGLNTLLYNQPYILPLVFLILYNYIINQDLYGAGLHATKIERSHGGIKAKPKERYKALYMTSSTPPPSPPPPSSPQSPNVRPVQSKNQTMQPVQSKNQTVQPVQSKNKTMQPVQSKNQTMQPVQSKNQTMQQPVGTIALLLCGNIALLLCGNIALLLCGNIALLLCGNIALLLCGNIALLLCGNIALLLCGNIALLLCGNIALLLCGNIALLLCGNIALLLCGNIALLLCGNIALLLCGNIALLLCGNIALLLCGNIALLLCVISRDGPKARCFYTFSSFIFQMIIKWVKEQLSIRVNKISSLSQLEDEWMSTTKSDDNVKVVLFSHLIHTPLFFAALSIKFTGRIKFGIFSLKKDEDSNNTPSIPQSSSSNSTSVRKYLSRHHQMLCIRRNWLEPILLLALPRGNRPKDHVIIRTSNTPKIHRGLLARETGTLLLCGNIALLRGNITLLLCGNALLRGNITLLLCGWNITSVYGKLPAEHYNLFHMNLFLKLIVPEMNDVFIVALVLTNMLAVIDICQMQGCTGWLYLIRGGFLITTYNLFLFLLSLVLYNMSWPTLPVTHLISILRHLNCSPLGAMLRADLLCLYHHPVVFVMSFVLYGFLSRKIFRCHSAWYWDVFPLGNSFIVNSLFRPSDTAGPSRHLSSDVTFDLRFEQLVITRSPRVFNVPNLWLQASPRVDYISDLPVFEYRGWRPCPHKEMKLLVSVMDGEDPRCLGNRPESKRDVDSVSRHEDKRSSASISQTTTIHTTYSNVDTDTMSESEDTTHSTSFSVDTIPSRNHAAIHSISHRATHVHTTSSNVDTDTMSESEDTNHRPSPGVGNMRSSNRDTHGTSSAEAVQPISSNENDSHGVDNRNTHVDIGSDVCDYLECRLIRVQDCAICLESYELRTVLLALPCAHHFHKTCVLSWLRRGHSQCPVCRWPAYKHKYEFTY</sequence>
<feature type="compositionally biased region" description="Polar residues" evidence="4">
    <location>
        <begin position="928"/>
        <end position="944"/>
    </location>
</feature>
<dbReference type="STRING" id="121845.A0A1S3DBE1"/>
<dbReference type="CDD" id="cd16473">
    <property type="entry name" value="RING-H2_RNF103"/>
    <property type="match status" value="1"/>
</dbReference>
<feature type="compositionally biased region" description="Basic and acidic residues" evidence="4">
    <location>
        <begin position="910"/>
        <end position="927"/>
    </location>
</feature>
<keyword evidence="2" id="KW-0862">Zinc</keyword>
<feature type="transmembrane region" description="Helical" evidence="5">
    <location>
        <begin position="717"/>
        <end position="742"/>
    </location>
</feature>
<keyword evidence="1 3" id="KW-0863">Zinc-finger</keyword>
<feature type="compositionally biased region" description="Polar residues" evidence="4">
    <location>
        <begin position="1022"/>
        <end position="1036"/>
    </location>
</feature>
<dbReference type="Proteomes" id="UP000079169">
    <property type="component" value="Unplaced"/>
</dbReference>
<dbReference type="InterPro" id="IPR042494">
    <property type="entry name" value="RNF103"/>
</dbReference>
<feature type="transmembrane region" description="Helical" evidence="5">
    <location>
        <begin position="513"/>
        <end position="531"/>
    </location>
</feature>
<evidence type="ECO:0000256" key="5">
    <source>
        <dbReference type="SAM" id="Phobius"/>
    </source>
</evidence>
<dbReference type="PaxDb" id="121845-A0A1S3DBE1"/>
<feature type="transmembrane region" description="Helical" evidence="5">
    <location>
        <begin position="352"/>
        <end position="380"/>
    </location>
</feature>
<dbReference type="PANTHER" id="PTHR15302">
    <property type="entry name" value="E3 UBIQUITIN-PROTEIN LIGASE RNF103"/>
    <property type="match status" value="1"/>
</dbReference>
<keyword evidence="5" id="KW-1133">Transmembrane helix</keyword>
<dbReference type="GO" id="GO:0004842">
    <property type="term" value="F:ubiquitin-protein transferase activity"/>
    <property type="evidence" value="ECO:0007669"/>
    <property type="project" value="InterPro"/>
</dbReference>
<keyword evidence="5" id="KW-0812">Transmembrane</keyword>
<feature type="region of interest" description="Disordered" evidence="4">
    <location>
        <begin position="900"/>
        <end position="1045"/>
    </location>
</feature>
<evidence type="ECO:0000256" key="3">
    <source>
        <dbReference type="PROSITE-ProRule" id="PRU00175"/>
    </source>
</evidence>
<feature type="transmembrane region" description="Helical" evidence="5">
    <location>
        <begin position="325"/>
        <end position="346"/>
    </location>
</feature>
<dbReference type="SMART" id="SM00184">
    <property type="entry name" value="RING"/>
    <property type="match status" value="1"/>
</dbReference>
<dbReference type="KEGG" id="dci:103515342"/>
<feature type="domain" description="RING-type" evidence="6">
    <location>
        <begin position="1069"/>
        <end position="1111"/>
    </location>
</feature>
<dbReference type="InterPro" id="IPR001841">
    <property type="entry name" value="Znf_RING"/>
</dbReference>
<evidence type="ECO:0000256" key="4">
    <source>
        <dbReference type="SAM" id="MobiDB-lite"/>
    </source>
</evidence>